<sequence length="242" mass="27684">MNEPMDSRPALTLITRGNVARPEEDGIPSKYGYPPDEDRYDRFGRLLPSWGIYDRRKVKNNGGGNWRAWYTDTDAGRFVQDFRLQRDAEDWACGHAEALYQFSYDDYLQQATAEEIRRDLFERRHEMLEGWKGFHGGHDLHAARCNGYGYGHETPRGILVAVWTAARAVTVRYRDDRGKIRAAGPGMTCNIRDNFLEVLSPANTPGAVMTRVHIDSVISIEVFADDNWDHMRETPRATSGRS</sequence>
<protein>
    <submittedName>
        <fullName evidence="1">Uncharacterized protein</fullName>
    </submittedName>
</protein>
<accession>A0A370HPD2</accession>
<evidence type="ECO:0000313" key="1">
    <source>
        <dbReference type="EMBL" id="RDI60432.1"/>
    </source>
</evidence>
<keyword evidence="2" id="KW-1185">Reference proteome</keyword>
<evidence type="ECO:0000313" key="2">
    <source>
        <dbReference type="Proteomes" id="UP000254869"/>
    </source>
</evidence>
<comment type="caution">
    <text evidence="1">The sequence shown here is derived from an EMBL/GenBank/DDBJ whole genome shotgun (WGS) entry which is preliminary data.</text>
</comment>
<dbReference type="AlphaFoldDB" id="A0A370HPD2"/>
<dbReference type="EMBL" id="QQBC01000015">
    <property type="protein sequence ID" value="RDI60432.1"/>
    <property type="molecule type" value="Genomic_DNA"/>
</dbReference>
<reference evidence="1 2" key="1">
    <citation type="submission" date="2018-07" db="EMBL/GenBank/DDBJ databases">
        <title>Genomic Encyclopedia of Type Strains, Phase IV (KMG-IV): sequencing the most valuable type-strain genomes for metagenomic binning, comparative biology and taxonomic classification.</title>
        <authorList>
            <person name="Goeker M."/>
        </authorList>
    </citation>
    <scope>NUCLEOTIDE SEQUENCE [LARGE SCALE GENOMIC DNA]</scope>
    <source>
        <strain evidence="1 2">DSM 44290</strain>
    </source>
</reference>
<gene>
    <name evidence="1" type="ORF">DFR76_11562</name>
</gene>
<proteinExistence type="predicted"/>
<dbReference type="Proteomes" id="UP000254869">
    <property type="component" value="Unassembled WGS sequence"/>
</dbReference>
<organism evidence="1 2">
    <name type="scientific">Nocardia pseudobrasiliensis</name>
    <dbReference type="NCBI Taxonomy" id="45979"/>
    <lineage>
        <taxon>Bacteria</taxon>
        <taxon>Bacillati</taxon>
        <taxon>Actinomycetota</taxon>
        <taxon>Actinomycetes</taxon>
        <taxon>Mycobacteriales</taxon>
        <taxon>Nocardiaceae</taxon>
        <taxon>Nocardia</taxon>
    </lineage>
</organism>
<name>A0A370HPD2_9NOCA</name>